<evidence type="ECO:0000256" key="5">
    <source>
        <dbReference type="ARBA" id="ARBA00022741"/>
    </source>
</evidence>
<dbReference type="PANTHER" id="PTHR21299">
    <property type="entry name" value="CYTIDYLATE KINASE/PANTOATE-BETA-ALANINE LIGASE"/>
    <property type="match status" value="1"/>
</dbReference>
<evidence type="ECO:0000256" key="8">
    <source>
        <dbReference type="HAMAP-Rule" id="MF_00158"/>
    </source>
</evidence>
<dbReference type="NCBIfam" id="TIGR00018">
    <property type="entry name" value="panC"/>
    <property type="match status" value="1"/>
</dbReference>
<feature type="binding site" evidence="8">
    <location>
        <position position="61"/>
    </location>
    <ligand>
        <name>beta-alanine</name>
        <dbReference type="ChEBI" id="CHEBI:57966"/>
    </ligand>
</feature>
<dbReference type="GO" id="GO:0015940">
    <property type="term" value="P:pantothenate biosynthetic process"/>
    <property type="evidence" value="ECO:0007669"/>
    <property type="project" value="UniProtKB-UniRule"/>
</dbReference>
<keyword evidence="3 8" id="KW-0436">Ligase</keyword>
<evidence type="ECO:0000256" key="2">
    <source>
        <dbReference type="ARBA" id="ARBA00009256"/>
    </source>
</evidence>
<dbReference type="AlphaFoldDB" id="A0A1S7FTP0"/>
<comment type="similarity">
    <text evidence="2 8">Belongs to the pantothenate synthetase family.</text>
</comment>
<feature type="binding site" evidence="8">
    <location>
        <begin position="184"/>
        <end position="187"/>
    </location>
    <ligand>
        <name>ATP</name>
        <dbReference type="ChEBI" id="CHEBI:30616"/>
    </ligand>
</feature>
<evidence type="ECO:0000256" key="1">
    <source>
        <dbReference type="ARBA" id="ARBA00004990"/>
    </source>
</evidence>
<comment type="subunit">
    <text evidence="8">Homodimer.</text>
</comment>
<dbReference type="GO" id="GO:0004592">
    <property type="term" value="F:pantoate-beta-alanine ligase activity"/>
    <property type="evidence" value="ECO:0007669"/>
    <property type="project" value="UniProtKB-UniRule"/>
</dbReference>
<dbReference type="FunFam" id="3.40.50.620:FF:000013">
    <property type="entry name" value="Pantothenate synthetase"/>
    <property type="match status" value="1"/>
</dbReference>
<keyword evidence="4 8" id="KW-0566">Pantothenate biosynthesis</keyword>
<feature type="binding site" evidence="8">
    <location>
        <position position="176"/>
    </location>
    <ligand>
        <name>ATP</name>
        <dbReference type="ChEBI" id="CHEBI:30616"/>
    </ligand>
</feature>
<evidence type="ECO:0000313" key="10">
    <source>
        <dbReference type="Proteomes" id="UP000223060"/>
    </source>
</evidence>
<dbReference type="RefSeq" id="WP_036063199.1">
    <property type="nucleotide sequence ID" value="NZ_CP011102.1"/>
</dbReference>
<feature type="binding site" evidence="8">
    <location>
        <position position="61"/>
    </location>
    <ligand>
        <name>(R)-pantoate</name>
        <dbReference type="ChEBI" id="CHEBI:15980"/>
    </ligand>
</feature>
<comment type="pathway">
    <text evidence="1 8">Cofactor biosynthesis; (R)-pantothenate biosynthesis; (R)-pantothenate from (R)-pantoate and beta-alanine: step 1/1.</text>
</comment>
<keyword evidence="8" id="KW-0963">Cytoplasm</keyword>
<dbReference type="InterPro" id="IPR003721">
    <property type="entry name" value="Pantoate_ligase"/>
</dbReference>
<dbReference type="EC" id="6.3.2.1" evidence="8"/>
<dbReference type="Proteomes" id="UP000223060">
    <property type="component" value="Chromosome"/>
</dbReference>
<feature type="binding site" evidence="8">
    <location>
        <begin position="147"/>
        <end position="150"/>
    </location>
    <ligand>
        <name>ATP</name>
        <dbReference type="ChEBI" id="CHEBI:30616"/>
    </ligand>
</feature>
<sequence length="284" mass="32242">MQIIRDRDTLMTEIENIKRKQQTIGFVPTMGYLHDGHFALVHAAKAENDVVVMSLFVNPTQFGPDEDFESYPRDETKDIELAKEQGVKILFLPTVQTMYPESLTTFIQAQKRVSVLDGAARPGHFDGVLTVLAKLFHLVQPTHAYFGQKDAQQVAVVQGFVADYFFPIKLRVIPTVREDDGLAKSSRNVYLTEQERADAPVIHAALLRARELIAQKRDKAFILKETEAFINEKSTHQRIAYLDMYQFPSFEEISDWGKPIIIAVCVQYAKARLIDNEIIEGALT</sequence>
<feature type="active site" description="Proton donor" evidence="8">
    <location>
        <position position="37"/>
    </location>
</feature>
<dbReference type="UniPathway" id="UPA00028">
    <property type="reaction ID" value="UER00005"/>
</dbReference>
<comment type="subcellular location">
    <subcellularLocation>
        <location evidence="8">Cytoplasm</location>
    </subcellularLocation>
</comment>
<name>A0A1S7FTP0_9LIST</name>
<dbReference type="CDD" id="cd00560">
    <property type="entry name" value="PanC"/>
    <property type="match status" value="1"/>
</dbReference>
<comment type="catalytic activity">
    <reaction evidence="7 8">
        <text>(R)-pantoate + beta-alanine + ATP = (R)-pantothenate + AMP + diphosphate + H(+)</text>
        <dbReference type="Rhea" id="RHEA:10912"/>
        <dbReference type="ChEBI" id="CHEBI:15378"/>
        <dbReference type="ChEBI" id="CHEBI:15980"/>
        <dbReference type="ChEBI" id="CHEBI:29032"/>
        <dbReference type="ChEBI" id="CHEBI:30616"/>
        <dbReference type="ChEBI" id="CHEBI:33019"/>
        <dbReference type="ChEBI" id="CHEBI:57966"/>
        <dbReference type="ChEBI" id="CHEBI:456215"/>
        <dbReference type="EC" id="6.3.2.1"/>
    </reaction>
</comment>
<gene>
    <name evidence="8" type="primary">panC</name>
    <name evidence="9" type="ORF">UE46_07000</name>
</gene>
<protein>
    <recommendedName>
        <fullName evidence="8">Pantothenate synthetase</fullName>
        <shortName evidence="8">PS</shortName>
        <ecNumber evidence="8">6.3.2.1</ecNumber>
    </recommendedName>
    <alternativeName>
        <fullName evidence="8">Pantoate--beta-alanine ligase</fullName>
    </alternativeName>
    <alternativeName>
        <fullName evidence="8">Pantoate-activating enzyme</fullName>
    </alternativeName>
</protein>
<organism evidence="9 10">
    <name type="scientific">Listeria weihenstephanensis</name>
    <dbReference type="NCBI Taxonomy" id="1006155"/>
    <lineage>
        <taxon>Bacteria</taxon>
        <taxon>Bacillati</taxon>
        <taxon>Bacillota</taxon>
        <taxon>Bacilli</taxon>
        <taxon>Bacillales</taxon>
        <taxon>Listeriaceae</taxon>
        <taxon>Listeria</taxon>
    </lineage>
</organism>
<dbReference type="KEGG" id="lwi:UE46_07000"/>
<keyword evidence="5 8" id="KW-0547">Nucleotide-binding</keyword>
<keyword evidence="6 8" id="KW-0067">ATP-binding</keyword>
<dbReference type="PANTHER" id="PTHR21299:SF1">
    <property type="entry name" value="PANTOATE--BETA-ALANINE LIGASE"/>
    <property type="match status" value="1"/>
</dbReference>
<dbReference type="GO" id="GO:0005829">
    <property type="term" value="C:cytosol"/>
    <property type="evidence" value="ECO:0007669"/>
    <property type="project" value="TreeGrafter"/>
</dbReference>
<comment type="function">
    <text evidence="8">Catalyzes the condensation of pantoate with beta-alanine in an ATP-dependent reaction via a pantoyl-adenylate intermediate.</text>
</comment>
<feature type="binding site" evidence="8">
    <location>
        <position position="153"/>
    </location>
    <ligand>
        <name>(R)-pantoate</name>
        <dbReference type="ChEBI" id="CHEBI:15980"/>
    </ligand>
</feature>
<keyword evidence="10" id="KW-1185">Reference proteome</keyword>
<evidence type="ECO:0000313" key="9">
    <source>
        <dbReference type="EMBL" id="AQY50811.1"/>
    </source>
</evidence>
<dbReference type="HAMAP" id="MF_00158">
    <property type="entry name" value="PanC"/>
    <property type="match status" value="1"/>
</dbReference>
<dbReference type="InterPro" id="IPR014729">
    <property type="entry name" value="Rossmann-like_a/b/a_fold"/>
</dbReference>
<dbReference type="GO" id="GO:0005524">
    <property type="term" value="F:ATP binding"/>
    <property type="evidence" value="ECO:0007669"/>
    <property type="project" value="UniProtKB-KW"/>
</dbReference>
<comment type="miscellaneous">
    <text evidence="8">The reaction proceeds by a bi uni uni bi ping pong mechanism.</text>
</comment>
<dbReference type="Gene3D" id="3.40.50.620">
    <property type="entry name" value="HUPs"/>
    <property type="match status" value="1"/>
</dbReference>
<dbReference type="EMBL" id="CP011102">
    <property type="protein sequence ID" value="AQY50811.1"/>
    <property type="molecule type" value="Genomic_DNA"/>
</dbReference>
<evidence type="ECO:0000256" key="3">
    <source>
        <dbReference type="ARBA" id="ARBA00022598"/>
    </source>
</evidence>
<reference evidence="10" key="1">
    <citation type="submission" date="2015-03" db="EMBL/GenBank/DDBJ databases">
        <authorList>
            <person name="Ferrari E."/>
            <person name="Walter M.C."/>
            <person name="Huptas C."/>
            <person name="Scherer S."/>
            <person name="Mueller-Herbst S."/>
        </authorList>
    </citation>
    <scope>NUCLEOTIDE SEQUENCE [LARGE SCALE GENOMIC DNA]</scope>
    <source>
        <strain evidence="10">LWP01</strain>
    </source>
</reference>
<dbReference type="InterPro" id="IPR042176">
    <property type="entry name" value="Pantoate_ligase_C"/>
</dbReference>
<dbReference type="Gene3D" id="3.30.1300.10">
    <property type="entry name" value="Pantoate-beta-alanine ligase, C-terminal domain"/>
    <property type="match status" value="1"/>
</dbReference>
<feature type="binding site" evidence="8">
    <location>
        <begin position="30"/>
        <end position="37"/>
    </location>
    <ligand>
        <name>ATP</name>
        <dbReference type="ChEBI" id="CHEBI:30616"/>
    </ligand>
</feature>
<evidence type="ECO:0000256" key="7">
    <source>
        <dbReference type="ARBA" id="ARBA00048258"/>
    </source>
</evidence>
<proteinExistence type="inferred from homology"/>
<accession>A0A1S7FTP0</accession>
<dbReference type="SUPFAM" id="SSF52374">
    <property type="entry name" value="Nucleotidylyl transferase"/>
    <property type="match status" value="1"/>
</dbReference>
<evidence type="ECO:0000256" key="6">
    <source>
        <dbReference type="ARBA" id="ARBA00022840"/>
    </source>
</evidence>
<evidence type="ECO:0000256" key="4">
    <source>
        <dbReference type="ARBA" id="ARBA00022655"/>
    </source>
</evidence>
<dbReference type="Pfam" id="PF02569">
    <property type="entry name" value="Pantoate_ligase"/>
    <property type="match status" value="1"/>
</dbReference>